<dbReference type="SUPFAM" id="SSF81383">
    <property type="entry name" value="F-box domain"/>
    <property type="match status" value="1"/>
</dbReference>
<dbReference type="PANTHER" id="PTHR32133">
    <property type="entry name" value="OS07G0120400 PROTEIN"/>
    <property type="match status" value="1"/>
</dbReference>
<dbReference type="InterPro" id="IPR001810">
    <property type="entry name" value="F-box_dom"/>
</dbReference>
<dbReference type="AlphaFoldDB" id="A0A2T8KV32"/>
<gene>
    <name evidence="3" type="ORF">PAHAL_1G123500</name>
</gene>
<proteinExistence type="predicted"/>
<reference evidence="3" key="1">
    <citation type="submission" date="2018-04" db="EMBL/GenBank/DDBJ databases">
        <title>WGS assembly of Panicum hallii.</title>
        <authorList>
            <person name="Lovell J."/>
            <person name="Jenkins J."/>
            <person name="Lowry D."/>
            <person name="Mamidi S."/>
            <person name="Sreedasyam A."/>
            <person name="Weng X."/>
            <person name="Barry K."/>
            <person name="Bonette J."/>
            <person name="Campitelli B."/>
            <person name="Daum C."/>
            <person name="Gordon S."/>
            <person name="Gould B."/>
            <person name="Lipzen A."/>
            <person name="Macqueen A."/>
            <person name="Palacio-Mejia J."/>
            <person name="Plott C."/>
            <person name="Shakirov E."/>
            <person name="Shu S."/>
            <person name="Yoshinaga Y."/>
            <person name="Zane M."/>
            <person name="Rokhsar D."/>
            <person name="Grimwood J."/>
            <person name="Schmutz J."/>
            <person name="Juenger T."/>
        </authorList>
    </citation>
    <scope>NUCLEOTIDE SEQUENCE [LARGE SCALE GENOMIC DNA]</scope>
    <source>
        <strain evidence="3">FIL2</strain>
    </source>
</reference>
<dbReference type="EMBL" id="CM008046">
    <property type="protein sequence ID" value="PVH66002.1"/>
    <property type="molecule type" value="Genomic_DNA"/>
</dbReference>
<accession>A0A2T8KV32</accession>
<sequence length="102" mass="11514">MSGDEDLPSGRRRRRGRSPAPAPAPPLDNDDLLSDILLRLPPLPSSLPRASLVCKCWRRLVFAPAFVRSFRARHRAPAQRSPPRLLYPWRKPPLLHLHTGTA</sequence>
<feature type="domain" description="F-box" evidence="2">
    <location>
        <begin position="30"/>
        <end position="68"/>
    </location>
</feature>
<dbReference type="Gene3D" id="1.20.1280.50">
    <property type="match status" value="1"/>
</dbReference>
<name>A0A2T8KV32_9POAL</name>
<evidence type="ECO:0000313" key="3">
    <source>
        <dbReference type="EMBL" id="PVH66002.1"/>
    </source>
</evidence>
<protein>
    <recommendedName>
        <fullName evidence="2">F-box domain-containing protein</fullName>
    </recommendedName>
</protein>
<evidence type="ECO:0000259" key="2">
    <source>
        <dbReference type="Pfam" id="PF12937"/>
    </source>
</evidence>
<evidence type="ECO:0000256" key="1">
    <source>
        <dbReference type="SAM" id="MobiDB-lite"/>
    </source>
</evidence>
<dbReference type="InterPro" id="IPR036047">
    <property type="entry name" value="F-box-like_dom_sf"/>
</dbReference>
<feature type="region of interest" description="Disordered" evidence="1">
    <location>
        <begin position="1"/>
        <end position="29"/>
    </location>
</feature>
<dbReference type="Proteomes" id="UP000243499">
    <property type="component" value="Chromosome 1"/>
</dbReference>
<dbReference type="Pfam" id="PF12937">
    <property type="entry name" value="F-box-like"/>
    <property type="match status" value="1"/>
</dbReference>
<dbReference type="Gramene" id="PVH66002">
    <property type="protein sequence ID" value="PVH66002"/>
    <property type="gene ID" value="PAHAL_1G123500"/>
</dbReference>
<organism evidence="3">
    <name type="scientific">Panicum hallii</name>
    <dbReference type="NCBI Taxonomy" id="206008"/>
    <lineage>
        <taxon>Eukaryota</taxon>
        <taxon>Viridiplantae</taxon>
        <taxon>Streptophyta</taxon>
        <taxon>Embryophyta</taxon>
        <taxon>Tracheophyta</taxon>
        <taxon>Spermatophyta</taxon>
        <taxon>Magnoliopsida</taxon>
        <taxon>Liliopsida</taxon>
        <taxon>Poales</taxon>
        <taxon>Poaceae</taxon>
        <taxon>PACMAD clade</taxon>
        <taxon>Panicoideae</taxon>
        <taxon>Panicodae</taxon>
        <taxon>Paniceae</taxon>
        <taxon>Panicinae</taxon>
        <taxon>Panicum</taxon>
        <taxon>Panicum sect. Panicum</taxon>
    </lineage>
</organism>